<dbReference type="RefSeq" id="WP_425558736.1">
    <property type="nucleotide sequence ID" value="NZ_BAAAQM010000032.1"/>
</dbReference>
<evidence type="ECO:0000313" key="3">
    <source>
        <dbReference type="EMBL" id="GAA1984026.1"/>
    </source>
</evidence>
<dbReference type="Pfam" id="PF02567">
    <property type="entry name" value="PhzC-PhzF"/>
    <property type="match status" value="1"/>
</dbReference>
<name>A0ABN2SCB4_9ACTN</name>
<evidence type="ECO:0000256" key="2">
    <source>
        <dbReference type="ARBA" id="ARBA00023235"/>
    </source>
</evidence>
<dbReference type="PIRSF" id="PIRSF016184">
    <property type="entry name" value="PhzC_PhzF"/>
    <property type="match status" value="1"/>
</dbReference>
<protein>
    <submittedName>
        <fullName evidence="3">PhzF family phenazine biosynthesis protein</fullName>
    </submittedName>
</protein>
<gene>
    <name evidence="3" type="ORF">GCM10009838_52340</name>
</gene>
<evidence type="ECO:0000256" key="1">
    <source>
        <dbReference type="ARBA" id="ARBA00008270"/>
    </source>
</evidence>
<keyword evidence="2" id="KW-0413">Isomerase</keyword>
<dbReference type="Gene3D" id="3.10.310.10">
    <property type="entry name" value="Diaminopimelate Epimerase, Chain A, domain 1"/>
    <property type="match status" value="2"/>
</dbReference>
<accession>A0ABN2SCB4</accession>
<dbReference type="PANTHER" id="PTHR13774:SF17">
    <property type="entry name" value="PHENAZINE BIOSYNTHESIS-LIKE DOMAIN-CONTAINING PROTEIN"/>
    <property type="match status" value="1"/>
</dbReference>
<comment type="similarity">
    <text evidence="1">Belongs to the PhzF family.</text>
</comment>
<sequence length="276" mass="28975">MTISVSIVDAFTDVPFRGNPAGVVILREPRDAAWMQDVASELKHSETAFVVVPETVAEKGAAAGATTRDGADEPLPLRWFTPVAEVDLCGHATLAAAHVLGGHRTFSTRSGLLHCVAEPDGRVEMDFPADPQTPVEVTPAILACLDGATPVSVTQGREDYLVRLADVETVRSLAPDLAAVAALPGARGLIVTAADGPASIVSRCFFPAYGIPEDPVTGSAHCTLASFWSPLLGVTELEAEQASERGGRLRLRIEGERVHLSGHGVTVLSGTLNDGW</sequence>
<organism evidence="3 4">
    <name type="scientific">Catenulispora subtropica</name>
    <dbReference type="NCBI Taxonomy" id="450798"/>
    <lineage>
        <taxon>Bacteria</taxon>
        <taxon>Bacillati</taxon>
        <taxon>Actinomycetota</taxon>
        <taxon>Actinomycetes</taxon>
        <taxon>Catenulisporales</taxon>
        <taxon>Catenulisporaceae</taxon>
        <taxon>Catenulispora</taxon>
    </lineage>
</organism>
<keyword evidence="4" id="KW-1185">Reference proteome</keyword>
<dbReference type="InterPro" id="IPR003719">
    <property type="entry name" value="Phenazine_PhzF-like"/>
</dbReference>
<dbReference type="SUPFAM" id="SSF54506">
    <property type="entry name" value="Diaminopimelate epimerase-like"/>
    <property type="match status" value="1"/>
</dbReference>
<dbReference type="Proteomes" id="UP001499854">
    <property type="component" value="Unassembled WGS sequence"/>
</dbReference>
<evidence type="ECO:0000313" key="4">
    <source>
        <dbReference type="Proteomes" id="UP001499854"/>
    </source>
</evidence>
<dbReference type="PANTHER" id="PTHR13774">
    <property type="entry name" value="PHENAZINE BIOSYNTHESIS PROTEIN"/>
    <property type="match status" value="1"/>
</dbReference>
<reference evidence="3 4" key="1">
    <citation type="journal article" date="2019" name="Int. J. Syst. Evol. Microbiol.">
        <title>The Global Catalogue of Microorganisms (GCM) 10K type strain sequencing project: providing services to taxonomists for standard genome sequencing and annotation.</title>
        <authorList>
            <consortium name="The Broad Institute Genomics Platform"/>
            <consortium name="The Broad Institute Genome Sequencing Center for Infectious Disease"/>
            <person name="Wu L."/>
            <person name="Ma J."/>
        </authorList>
    </citation>
    <scope>NUCLEOTIDE SEQUENCE [LARGE SCALE GENOMIC DNA]</scope>
    <source>
        <strain evidence="3 4">JCM 16013</strain>
    </source>
</reference>
<proteinExistence type="inferred from homology"/>
<dbReference type="EMBL" id="BAAAQM010000032">
    <property type="protein sequence ID" value="GAA1984026.1"/>
    <property type="molecule type" value="Genomic_DNA"/>
</dbReference>
<comment type="caution">
    <text evidence="3">The sequence shown here is derived from an EMBL/GenBank/DDBJ whole genome shotgun (WGS) entry which is preliminary data.</text>
</comment>